<proteinExistence type="predicted"/>
<accession>A0A1T5DGL0</accession>
<keyword evidence="2" id="KW-1185">Reference proteome</keyword>
<gene>
    <name evidence="1" type="ORF">SAMN05660776_2601</name>
</gene>
<reference evidence="2" key="1">
    <citation type="submission" date="2017-02" db="EMBL/GenBank/DDBJ databases">
        <authorList>
            <person name="Varghese N."/>
            <person name="Submissions S."/>
        </authorList>
    </citation>
    <scope>NUCLEOTIDE SEQUENCE [LARGE SCALE GENOMIC DNA]</scope>
    <source>
        <strain evidence="2">DSM 23405</strain>
    </source>
</reference>
<sequence length="589" mass="67938">MKHLIKILLIYFPLTLFAQEGITFEVEELSKPDKLLRVQSYNRIYKNLILKDADLRNWDLEKHSIDFDYQIVAKSAAPDSLVNYGYNSFFNGMYAAYADHRPFVLSPDMVWLLISQGFARHVNANPELLRKHFVDFSGKLSLVVESEDGLTSDAKKWEAVFPKFTSQIAEHTGEELISILTSDFSTTTPIEKVASEITIMEAMEPYFEFVHMLVVCGIPKITLEGTPEDWQKILDKTRKLEEYNLKWWTGELEPLLQEFVRASNGDVDKDFWRNMFKYHSQEKYGAPNIIDGWIVKFFPYDKDGKRNNLKELEGGASLPEEMVKVDLKFIEVNGGHTEETMLELWGGFIGLEQNPETFALTPKISWMIRKKDVDHEGLQQKLALQNIPTEVRGSGINLRIIEVPEILKKFDEIYTLSLEFKEEVHIPGWLKDIRIGHLKIKGTISTSEKDKILQWFPQTKVEINEQINGKKVNKGITVISFKVSKKSEKNDAVVEHEIENSTTASPKDYKIITNGWISVRDTIPESLKNLGEIWVLEVFNINKIIIPDWLKNLKIENLSFVNKISSKNIKKLKNLLPETKIYVARVRVP</sequence>
<dbReference type="OrthoDB" id="9806766at2"/>
<dbReference type="InterPro" id="IPR025533">
    <property type="entry name" value="DUF4419"/>
</dbReference>
<dbReference type="PANTHER" id="PTHR31252">
    <property type="entry name" value="DUF4419 DOMAIN-CONTAINING PROTEIN"/>
    <property type="match status" value="1"/>
</dbReference>
<evidence type="ECO:0008006" key="3">
    <source>
        <dbReference type="Google" id="ProtNLM"/>
    </source>
</evidence>
<dbReference type="EMBL" id="FUYY01000005">
    <property type="protein sequence ID" value="SKB70620.1"/>
    <property type="molecule type" value="Genomic_DNA"/>
</dbReference>
<evidence type="ECO:0000313" key="2">
    <source>
        <dbReference type="Proteomes" id="UP000190230"/>
    </source>
</evidence>
<protein>
    <recommendedName>
        <fullName evidence="3">DUF4419 domain-containing protein</fullName>
    </recommendedName>
</protein>
<dbReference type="Pfam" id="PF14388">
    <property type="entry name" value="DUF4419"/>
    <property type="match status" value="1"/>
</dbReference>
<name>A0A1T5DGL0_9FLAO</name>
<dbReference type="STRING" id="241145.SAMN05660776_2601"/>
<dbReference type="PANTHER" id="PTHR31252:SF11">
    <property type="entry name" value="DUF4419 DOMAIN-CONTAINING PROTEIN"/>
    <property type="match status" value="1"/>
</dbReference>
<dbReference type="Proteomes" id="UP000190230">
    <property type="component" value="Unassembled WGS sequence"/>
</dbReference>
<dbReference type="RefSeq" id="WP_079721450.1">
    <property type="nucleotide sequence ID" value="NZ_FUYY01000005.1"/>
</dbReference>
<evidence type="ECO:0000313" key="1">
    <source>
        <dbReference type="EMBL" id="SKB70620.1"/>
    </source>
</evidence>
<organism evidence="1 2">
    <name type="scientific">Salegentibacter holothuriorum</name>
    <dbReference type="NCBI Taxonomy" id="241145"/>
    <lineage>
        <taxon>Bacteria</taxon>
        <taxon>Pseudomonadati</taxon>
        <taxon>Bacteroidota</taxon>
        <taxon>Flavobacteriia</taxon>
        <taxon>Flavobacteriales</taxon>
        <taxon>Flavobacteriaceae</taxon>
        <taxon>Salegentibacter</taxon>
    </lineage>
</organism>
<dbReference type="AlphaFoldDB" id="A0A1T5DGL0"/>